<evidence type="ECO:0000256" key="3">
    <source>
        <dbReference type="ARBA" id="ARBA00022679"/>
    </source>
</evidence>
<dbReference type="Pfam" id="PF00109">
    <property type="entry name" value="ketoacyl-synt"/>
    <property type="match status" value="1"/>
</dbReference>
<dbReference type="InterPro" id="IPR016039">
    <property type="entry name" value="Thiolase-like"/>
</dbReference>
<gene>
    <name evidence="8" type="ORF">Phou_049770</name>
</gene>
<dbReference type="InterPro" id="IPR020841">
    <property type="entry name" value="PKS_Beta-ketoAc_synthase_dom"/>
</dbReference>
<keyword evidence="9" id="KW-1185">Reference proteome</keyword>
<dbReference type="GO" id="GO:0006633">
    <property type="term" value="P:fatty acid biosynthetic process"/>
    <property type="evidence" value="ECO:0007669"/>
    <property type="project" value="InterPro"/>
</dbReference>
<dbReference type="Gene3D" id="1.10.1200.10">
    <property type="entry name" value="ACP-like"/>
    <property type="match status" value="2"/>
</dbReference>
<dbReference type="CDD" id="cd00833">
    <property type="entry name" value="PKS"/>
    <property type="match status" value="1"/>
</dbReference>
<evidence type="ECO:0000313" key="9">
    <source>
        <dbReference type="Proteomes" id="UP000482800"/>
    </source>
</evidence>
<keyword evidence="5" id="KW-0012">Acyltransferase</keyword>
<evidence type="ECO:0000256" key="1">
    <source>
        <dbReference type="ARBA" id="ARBA00022450"/>
    </source>
</evidence>
<evidence type="ECO:0000259" key="6">
    <source>
        <dbReference type="PROSITE" id="PS50075"/>
    </source>
</evidence>
<dbReference type="InterPro" id="IPR020806">
    <property type="entry name" value="PKS_PP-bd"/>
</dbReference>
<reference evidence="8 9" key="1">
    <citation type="submission" date="2020-03" db="EMBL/GenBank/DDBJ databases">
        <title>Whole genome shotgun sequence of Phytohabitans houttuyneae NBRC 108639.</title>
        <authorList>
            <person name="Komaki H."/>
            <person name="Tamura T."/>
        </authorList>
    </citation>
    <scope>NUCLEOTIDE SEQUENCE [LARGE SCALE GENOMIC DNA]</scope>
    <source>
        <strain evidence="8 9">NBRC 108639</strain>
    </source>
</reference>
<dbReference type="Gene3D" id="3.40.366.10">
    <property type="entry name" value="Malonyl-Coenzyme A Acyl Carrier Protein, domain 2"/>
    <property type="match status" value="2"/>
</dbReference>
<evidence type="ECO:0008006" key="10">
    <source>
        <dbReference type="Google" id="ProtNLM"/>
    </source>
</evidence>
<dbReference type="InterPro" id="IPR018201">
    <property type="entry name" value="Ketoacyl_synth_AS"/>
</dbReference>
<dbReference type="SMART" id="SM00827">
    <property type="entry name" value="PKS_AT"/>
    <property type="match status" value="1"/>
</dbReference>
<dbReference type="InterPro" id="IPR016035">
    <property type="entry name" value="Acyl_Trfase/lysoPLipase"/>
</dbReference>
<evidence type="ECO:0000256" key="4">
    <source>
        <dbReference type="ARBA" id="ARBA00023268"/>
    </source>
</evidence>
<dbReference type="FunFam" id="3.40.47.10:FF:000019">
    <property type="entry name" value="Polyketide synthase type I"/>
    <property type="match status" value="1"/>
</dbReference>
<evidence type="ECO:0000256" key="5">
    <source>
        <dbReference type="ARBA" id="ARBA00023315"/>
    </source>
</evidence>
<dbReference type="GO" id="GO:0004315">
    <property type="term" value="F:3-oxoacyl-[acyl-carrier-protein] synthase activity"/>
    <property type="evidence" value="ECO:0007669"/>
    <property type="project" value="InterPro"/>
</dbReference>
<dbReference type="InterPro" id="IPR014043">
    <property type="entry name" value="Acyl_transferase_dom"/>
</dbReference>
<dbReference type="PROSITE" id="PS52004">
    <property type="entry name" value="KS3_2"/>
    <property type="match status" value="1"/>
</dbReference>
<keyword evidence="2" id="KW-0597">Phosphoprotein</keyword>
<dbReference type="SMART" id="SM00822">
    <property type="entry name" value="PKS_KR"/>
    <property type="match status" value="2"/>
</dbReference>
<dbReference type="InterPro" id="IPR016036">
    <property type="entry name" value="Malonyl_transacylase_ACP-bd"/>
</dbReference>
<dbReference type="Pfam" id="PF18369">
    <property type="entry name" value="PKS_DE"/>
    <property type="match status" value="1"/>
</dbReference>
<organism evidence="8 9">
    <name type="scientific">Phytohabitans houttuyneae</name>
    <dbReference type="NCBI Taxonomy" id="1076126"/>
    <lineage>
        <taxon>Bacteria</taxon>
        <taxon>Bacillati</taxon>
        <taxon>Actinomycetota</taxon>
        <taxon>Actinomycetes</taxon>
        <taxon>Micromonosporales</taxon>
        <taxon>Micromonosporaceae</taxon>
    </lineage>
</organism>
<dbReference type="InterPro" id="IPR014031">
    <property type="entry name" value="Ketoacyl_synth_C"/>
</dbReference>
<sequence>MEPILEELHRTATTITHHPPRIPLITNLTGQAAEELTPEHWVAHLRQPVLFAPGLRHLEATYQPTTWLEIGPGNTLATAAAQTVDPPLATTALPHDTAETEGLATALARLHVAGTQVDWHAWFGKGPARPLALPTYPFQRQDYWLAGAPEAAADDAEFWAAVDSGDPEIFAQTLDATTDQRPLLDAVLPSLAAWRRQRRQQATVDEWRYVADWRPLPEPAGTPALDGAWLVLTPSPTGWAEAVAAEIETYGAAATVVSAGPDTDFAALLERSGPLAGIVSLLALDESPHPDHPAVPAGLVANTRLLQVDTTAPLWCLTEGAVGQSPHPAQAPIWGLGRTAALELPQRWGGLIDLPEAGTALGGRLARVLAPGQPEDQVAIRADGVHVRRLARRPATAAATPWRPEGTTLITGGTGALGAHVARWLAANGAPRLLLTNRTGPDTPQAAALARELAAMGAEVTITALDATDRNALANLLTTIPDTHPLTTVIHTAGTAETGPINTITTQQLQNTHAAKALGAQHLHELTQHTPTITTFILFSSNAATWGSGQQAAYAAANAHLDALAEHRHANGLPATSIAWGPWQETGMAADPRAQAYYARRGTLPLSPELGIRALHQALTEGDTTITIADIDWPTFGGVFTAQRPSPLLADLLDAGPDADGEGDGEGGTRALTALRQKLADTPAARRSHLLVRHVQELAANVLGHARPDDVPAGAAFQELGFDSLTAVELRNHLTTTTGLTLPPTLIYDHPTPHHLATHLHTQLTNTQPHTTTTTTHTHNPDEPIAIIAMACRYPGNTNNPTDLWNLLHHQTDAITTMPTNRGWNLTTLYHPNPNHPGTTYTQHGGFLHTAPQFDPTFFNISPREALAMDPQQRLLLETAWETFENAGLTRTTLHTSNTGVFCGITSQDYMSLAGQGDSEVEGYVATGNIGSVASGRVSYTFGLQGPAVTVDTACSSSLVAIHLASQSLRNGECDLALAGGATVMATPGAFIEFSRQRGLAADGRCKPFAAAADGTGWAEGAGLILLERLSDAQHNGHQILAVLRGSAINQDGASNGLAAPNGPAQQRVIMRALANAGLAPSDVDAVEAHGTGTTLGDPIEAQAIIATYGQDRPADRPLWLGSIKSNIGHTQAAAGVAGVIKMVQALQHNTLPATLHIQEPTPHVDWTTGTVRLLTEPVAWTPTDQPRRAGISAFGISGTNAHLIIEEPPPPATTPEPTDPPRTTTAPWLVSARNEPALRAQATQLLDVAEDADPADLAWSLATTRTHFEHRAAILNGPEALTALATGDPHPDLVRGTAVPIGPGPVLVFPGQGSQWAGMGVDLLDSSPAFAERIAACERALSPYVGWSLTGVLRDGEPITRVDVVQPVLWAVMVSLAELWRAYGVEPAAVVGHSQGEIAAACVAGVLSLEDGAKVVALRSQALRALSGTGAMASLAISEEDAAAWLTGHPDVHIAAVNGPNATVVSGPPEQVQTLVADCELAGHRARLIDVDYASHHPQVDAVADTLRRHLGELAHGEGTAAFYSTVTGDQLATGGLDAGYWLTNLRQPVRFLDTVDALVRDGHRIFIEASPHPVLVTSVQEALERSGTPGAVLATLRRDQGDTHQLTRAAAHAHVSGVPVDWAGWFTAGAQPRAIPLPTYPFQRQRYWVEPAAPAPGQGSRTSGLRYRTTWRPVAEPAAAPDLTGDWHVFTAGPHPATDTVLNAIESHGGTATVHRVDAGTDLHRLLDAAGPATGLISLLALDETPHPRYPAVPAGLAANIRLLQAERAAPLWCLTQGAVAVLPGDPTPAPAQAHTWGLGRTAALEQPRLWAGLVDLPAEGGATDHIRLAQLLAAERGEDQTAIRGGEAYARRLERAPVDRRPATWRPTGSTLITGGTGALGTHVARWLAANGAPHLVLANRTGPDTPHATALAEELTAAGATVTIAAWDPADPDALAALLADLPEDHPLTTVVHAAGVPENALLEQLDEPHLAGVLAPKSLAAAHLHALTRNIPTVTAFVLFSSGAASWGSSRQGSYSAANAYLDALAEHRRAAGLPATSVAWGPWAEGGMAADPAALDYFRRRGIAPLAPEVAIEALHEVISHGEITATVADIDWKVFPAVFTAQRPSPLISDLVPSPHPAGEQVEPEQAGAALRAQLATVPAAERHHVLLRHVQGYAASVLGHADPTSVPAHQPFQELGFDSLTGVELRNHLNASTGLRLPPTLVYDYPTPDELAGFLGGQLSGDPGGPALGPLPELDRWDSAREPSDVDEQTRREVTDRLRALLAKWGEPAGDGAHQDLAMASADDIFDLISTEFGKA</sequence>
<dbReference type="InterPro" id="IPR032821">
    <property type="entry name" value="PKS_assoc"/>
</dbReference>
<dbReference type="EMBL" id="BLPF01000002">
    <property type="protein sequence ID" value="GFJ80797.1"/>
    <property type="molecule type" value="Genomic_DNA"/>
</dbReference>
<dbReference type="Pfam" id="PF00550">
    <property type="entry name" value="PP-binding"/>
    <property type="match status" value="2"/>
</dbReference>
<dbReference type="PROSITE" id="PS50075">
    <property type="entry name" value="CARRIER"/>
    <property type="match status" value="2"/>
</dbReference>
<dbReference type="Gene3D" id="3.30.70.3290">
    <property type="match status" value="1"/>
</dbReference>
<dbReference type="SMART" id="SM01294">
    <property type="entry name" value="PKS_PP_betabranch"/>
    <property type="match status" value="2"/>
</dbReference>
<keyword evidence="3" id="KW-0808">Transferase</keyword>
<dbReference type="FunFam" id="1.10.1200.10:FF:000007">
    <property type="entry name" value="Probable polyketide synthase pks17"/>
    <property type="match status" value="2"/>
</dbReference>
<dbReference type="PANTHER" id="PTHR43775">
    <property type="entry name" value="FATTY ACID SYNTHASE"/>
    <property type="match status" value="1"/>
</dbReference>
<dbReference type="Pfam" id="PF08659">
    <property type="entry name" value="KR"/>
    <property type="match status" value="2"/>
</dbReference>
<dbReference type="InterPro" id="IPR009081">
    <property type="entry name" value="PP-bd_ACP"/>
</dbReference>
<dbReference type="InterPro" id="IPR001227">
    <property type="entry name" value="Ac_transferase_dom_sf"/>
</dbReference>
<keyword evidence="1" id="KW-0596">Phosphopantetheine</keyword>
<dbReference type="InterPro" id="IPR057326">
    <property type="entry name" value="KR_dom"/>
</dbReference>
<dbReference type="PROSITE" id="PS00012">
    <property type="entry name" value="PHOSPHOPANTETHEINE"/>
    <property type="match status" value="2"/>
</dbReference>
<name>A0A6V8KGH4_9ACTN</name>
<dbReference type="CDD" id="cd08952">
    <property type="entry name" value="KR_1_SDR_x"/>
    <property type="match status" value="2"/>
</dbReference>
<reference evidence="8 9" key="2">
    <citation type="submission" date="2020-03" db="EMBL/GenBank/DDBJ databases">
        <authorList>
            <person name="Ichikawa N."/>
            <person name="Kimura A."/>
            <person name="Kitahashi Y."/>
            <person name="Uohara A."/>
        </authorList>
    </citation>
    <scope>NUCLEOTIDE SEQUENCE [LARGE SCALE GENOMIC DNA]</scope>
    <source>
        <strain evidence="8 9">NBRC 108639</strain>
    </source>
</reference>
<proteinExistence type="predicted"/>
<dbReference type="SMART" id="SM00825">
    <property type="entry name" value="PKS_KS"/>
    <property type="match status" value="1"/>
</dbReference>
<dbReference type="InterPro" id="IPR036736">
    <property type="entry name" value="ACP-like_sf"/>
</dbReference>
<dbReference type="Gene3D" id="6.10.140.1830">
    <property type="match status" value="1"/>
</dbReference>
<dbReference type="SUPFAM" id="SSF53901">
    <property type="entry name" value="Thiolase-like"/>
    <property type="match status" value="1"/>
</dbReference>
<feature type="domain" description="Ketosynthase family 3 (KS3)" evidence="7">
    <location>
        <begin position="782"/>
        <end position="1208"/>
    </location>
</feature>
<dbReference type="InterPro" id="IPR013968">
    <property type="entry name" value="PKS_KR"/>
</dbReference>
<dbReference type="GO" id="GO:0031177">
    <property type="term" value="F:phosphopantetheine binding"/>
    <property type="evidence" value="ECO:0007669"/>
    <property type="project" value="InterPro"/>
</dbReference>
<dbReference type="Proteomes" id="UP000482800">
    <property type="component" value="Unassembled WGS sequence"/>
</dbReference>
<feature type="domain" description="Carrier" evidence="6">
    <location>
        <begin position="2145"/>
        <end position="2227"/>
    </location>
</feature>
<feature type="domain" description="Carrier" evidence="6">
    <location>
        <begin position="689"/>
        <end position="764"/>
    </location>
</feature>
<dbReference type="InterPro" id="IPR050091">
    <property type="entry name" value="PKS_NRPS_Biosynth_Enz"/>
</dbReference>
<evidence type="ECO:0000259" key="7">
    <source>
        <dbReference type="PROSITE" id="PS52004"/>
    </source>
</evidence>
<dbReference type="Pfam" id="PF00698">
    <property type="entry name" value="Acyl_transf_1"/>
    <property type="match status" value="1"/>
</dbReference>
<dbReference type="Gene3D" id="3.40.50.720">
    <property type="entry name" value="NAD(P)-binding Rossmann-like Domain"/>
    <property type="match status" value="2"/>
</dbReference>
<accession>A0A6V8KGH4</accession>
<dbReference type="SUPFAM" id="SSF47336">
    <property type="entry name" value="ACP-like"/>
    <property type="match status" value="2"/>
</dbReference>
<dbReference type="Pfam" id="PF02801">
    <property type="entry name" value="Ketoacyl-synt_C"/>
    <property type="match status" value="1"/>
</dbReference>
<dbReference type="InterPro" id="IPR036291">
    <property type="entry name" value="NAD(P)-bd_dom_sf"/>
</dbReference>
<evidence type="ECO:0000256" key="2">
    <source>
        <dbReference type="ARBA" id="ARBA00022553"/>
    </source>
</evidence>
<dbReference type="SUPFAM" id="SSF51735">
    <property type="entry name" value="NAD(P)-binding Rossmann-fold domains"/>
    <property type="match status" value="4"/>
</dbReference>
<protein>
    <recommendedName>
        <fullName evidence="10">Carrier domain-containing protein</fullName>
    </recommendedName>
</protein>
<dbReference type="PROSITE" id="PS00606">
    <property type="entry name" value="KS3_1"/>
    <property type="match status" value="1"/>
</dbReference>
<evidence type="ECO:0000313" key="8">
    <source>
        <dbReference type="EMBL" id="GFJ80797.1"/>
    </source>
</evidence>
<dbReference type="SUPFAM" id="SSF55048">
    <property type="entry name" value="Probable ACP-binding domain of malonyl-CoA ACP transacylase"/>
    <property type="match status" value="1"/>
</dbReference>
<dbReference type="FunFam" id="3.40.366.10:FF:000002">
    <property type="entry name" value="Probable polyketide synthase 2"/>
    <property type="match status" value="1"/>
</dbReference>
<comment type="caution">
    <text evidence="8">The sequence shown here is derived from an EMBL/GenBank/DDBJ whole genome shotgun (WGS) entry which is preliminary data.</text>
</comment>
<dbReference type="InterPro" id="IPR014030">
    <property type="entry name" value="Ketoacyl_synth_N"/>
</dbReference>
<dbReference type="Gene3D" id="3.40.47.10">
    <property type="match status" value="1"/>
</dbReference>
<dbReference type="PANTHER" id="PTHR43775:SF51">
    <property type="entry name" value="INACTIVE PHENOLPHTHIOCEROL SYNTHESIS POLYKETIDE SYNTHASE TYPE I PKS1-RELATED"/>
    <property type="match status" value="1"/>
</dbReference>
<dbReference type="SUPFAM" id="SSF52151">
    <property type="entry name" value="FabD/lysophospholipase-like"/>
    <property type="match status" value="2"/>
</dbReference>
<dbReference type="InterPro" id="IPR006162">
    <property type="entry name" value="Ppantetheine_attach_site"/>
</dbReference>
<dbReference type="SMART" id="SM00823">
    <property type="entry name" value="PKS_PP"/>
    <property type="match status" value="2"/>
</dbReference>
<dbReference type="InterPro" id="IPR041618">
    <property type="entry name" value="PKS_DE"/>
</dbReference>
<keyword evidence="4" id="KW-0511">Multifunctional enzyme</keyword>
<dbReference type="Pfam" id="PF16197">
    <property type="entry name" value="KAsynt_C_assoc"/>
    <property type="match status" value="1"/>
</dbReference>
<dbReference type="GO" id="GO:0004312">
    <property type="term" value="F:fatty acid synthase activity"/>
    <property type="evidence" value="ECO:0007669"/>
    <property type="project" value="TreeGrafter"/>
</dbReference>